<dbReference type="EMBL" id="JAUIZM010000011">
    <property type="protein sequence ID" value="KAK1358495.1"/>
    <property type="molecule type" value="Genomic_DNA"/>
</dbReference>
<dbReference type="Proteomes" id="UP001237642">
    <property type="component" value="Unassembled WGS sequence"/>
</dbReference>
<sequence length="142" mass="16027">MRVVHLLSQASCSSFLCGIKCAFACRQDSCKLHLPRRELSTKKAALELLLEPKEDAVVRQTNYYTEVNTVTFKDSTTSKVPQVKLKTLDAPGCPYEFVKERQEDSLTIAQLRSRSTNKDCFGKIGCGNDELIHNDDLKDVRE</sequence>
<evidence type="ECO:0000313" key="2">
    <source>
        <dbReference type="Proteomes" id="UP001237642"/>
    </source>
</evidence>
<organism evidence="1 2">
    <name type="scientific">Heracleum sosnowskyi</name>
    <dbReference type="NCBI Taxonomy" id="360622"/>
    <lineage>
        <taxon>Eukaryota</taxon>
        <taxon>Viridiplantae</taxon>
        <taxon>Streptophyta</taxon>
        <taxon>Embryophyta</taxon>
        <taxon>Tracheophyta</taxon>
        <taxon>Spermatophyta</taxon>
        <taxon>Magnoliopsida</taxon>
        <taxon>eudicotyledons</taxon>
        <taxon>Gunneridae</taxon>
        <taxon>Pentapetalae</taxon>
        <taxon>asterids</taxon>
        <taxon>campanulids</taxon>
        <taxon>Apiales</taxon>
        <taxon>Apiaceae</taxon>
        <taxon>Apioideae</taxon>
        <taxon>apioid superclade</taxon>
        <taxon>Tordylieae</taxon>
        <taxon>Tordyliinae</taxon>
        <taxon>Heracleum</taxon>
    </lineage>
</organism>
<name>A0AAD8H2K6_9APIA</name>
<reference evidence="1" key="2">
    <citation type="submission" date="2023-05" db="EMBL/GenBank/DDBJ databases">
        <authorList>
            <person name="Schelkunov M.I."/>
        </authorList>
    </citation>
    <scope>NUCLEOTIDE SEQUENCE</scope>
    <source>
        <strain evidence="1">Hsosn_3</strain>
        <tissue evidence="1">Leaf</tissue>
    </source>
</reference>
<protein>
    <submittedName>
        <fullName evidence="1">Uncharacterized protein</fullName>
    </submittedName>
</protein>
<comment type="caution">
    <text evidence="1">The sequence shown here is derived from an EMBL/GenBank/DDBJ whole genome shotgun (WGS) entry which is preliminary data.</text>
</comment>
<reference evidence="1" key="1">
    <citation type="submission" date="2023-02" db="EMBL/GenBank/DDBJ databases">
        <title>Genome of toxic invasive species Heracleum sosnowskyi carries increased number of genes despite the absence of recent whole-genome duplications.</title>
        <authorList>
            <person name="Schelkunov M."/>
            <person name="Shtratnikova V."/>
            <person name="Makarenko M."/>
            <person name="Klepikova A."/>
            <person name="Omelchenko D."/>
            <person name="Novikova G."/>
            <person name="Obukhova E."/>
            <person name="Bogdanov V."/>
            <person name="Penin A."/>
            <person name="Logacheva M."/>
        </authorList>
    </citation>
    <scope>NUCLEOTIDE SEQUENCE</scope>
    <source>
        <strain evidence="1">Hsosn_3</strain>
        <tissue evidence="1">Leaf</tissue>
    </source>
</reference>
<evidence type="ECO:0000313" key="1">
    <source>
        <dbReference type="EMBL" id="KAK1358495.1"/>
    </source>
</evidence>
<gene>
    <name evidence="1" type="ORF">POM88_051751</name>
</gene>
<dbReference type="AlphaFoldDB" id="A0AAD8H2K6"/>
<proteinExistence type="predicted"/>
<accession>A0AAD8H2K6</accession>
<keyword evidence="2" id="KW-1185">Reference proteome</keyword>